<dbReference type="AlphaFoldDB" id="A0A9D9IF13"/>
<name>A0A9D9IF13_9BACT</name>
<feature type="domain" description="ABM" evidence="1">
    <location>
        <begin position="2"/>
        <end position="91"/>
    </location>
</feature>
<reference evidence="2" key="1">
    <citation type="submission" date="2020-10" db="EMBL/GenBank/DDBJ databases">
        <authorList>
            <person name="Gilroy R."/>
        </authorList>
    </citation>
    <scope>NUCLEOTIDE SEQUENCE</scope>
    <source>
        <strain evidence="2">B2-22910</strain>
    </source>
</reference>
<dbReference type="InterPro" id="IPR011008">
    <property type="entry name" value="Dimeric_a/b-barrel"/>
</dbReference>
<dbReference type="Proteomes" id="UP000823603">
    <property type="component" value="Unassembled WGS sequence"/>
</dbReference>
<dbReference type="PROSITE" id="PS51725">
    <property type="entry name" value="ABM"/>
    <property type="match status" value="1"/>
</dbReference>
<gene>
    <name evidence="2" type="ORF">IAB82_07200</name>
</gene>
<protein>
    <submittedName>
        <fullName evidence="2">Antibiotic biosynthesis monooxygenase</fullName>
    </submittedName>
</protein>
<evidence type="ECO:0000259" key="1">
    <source>
        <dbReference type="PROSITE" id="PS51725"/>
    </source>
</evidence>
<evidence type="ECO:0000313" key="3">
    <source>
        <dbReference type="Proteomes" id="UP000823603"/>
    </source>
</evidence>
<dbReference type="GO" id="GO:0004497">
    <property type="term" value="F:monooxygenase activity"/>
    <property type="evidence" value="ECO:0007669"/>
    <property type="project" value="UniProtKB-KW"/>
</dbReference>
<evidence type="ECO:0000313" key="2">
    <source>
        <dbReference type="EMBL" id="MBO8471563.1"/>
    </source>
</evidence>
<sequence>MIRLNVFIKVDESNREAVIETAKKLVASSLEDKGCIAYDIFASQTRPDVLMICETWSDAAALDVHQKSAHFTTLVPEIESMAQMKIESFEF</sequence>
<dbReference type="PANTHER" id="PTHR33336">
    <property type="entry name" value="QUINOL MONOOXYGENASE YGIN-RELATED"/>
    <property type="match status" value="1"/>
</dbReference>
<organism evidence="2 3">
    <name type="scientific">Candidatus Cryptobacteroides faecavium</name>
    <dbReference type="NCBI Taxonomy" id="2840762"/>
    <lineage>
        <taxon>Bacteria</taxon>
        <taxon>Pseudomonadati</taxon>
        <taxon>Bacteroidota</taxon>
        <taxon>Bacteroidia</taxon>
        <taxon>Bacteroidales</taxon>
        <taxon>Candidatus Cryptobacteroides</taxon>
    </lineage>
</organism>
<keyword evidence="2" id="KW-0503">Monooxygenase</keyword>
<reference evidence="2" key="2">
    <citation type="journal article" date="2021" name="PeerJ">
        <title>Extensive microbial diversity within the chicken gut microbiome revealed by metagenomics and culture.</title>
        <authorList>
            <person name="Gilroy R."/>
            <person name="Ravi A."/>
            <person name="Getino M."/>
            <person name="Pursley I."/>
            <person name="Horton D.L."/>
            <person name="Alikhan N.F."/>
            <person name="Baker D."/>
            <person name="Gharbi K."/>
            <person name="Hall N."/>
            <person name="Watson M."/>
            <person name="Adriaenssens E.M."/>
            <person name="Foster-Nyarko E."/>
            <person name="Jarju S."/>
            <person name="Secka A."/>
            <person name="Antonio M."/>
            <person name="Oren A."/>
            <person name="Chaudhuri R.R."/>
            <person name="La Ragione R."/>
            <person name="Hildebrand F."/>
            <person name="Pallen M.J."/>
        </authorList>
    </citation>
    <scope>NUCLEOTIDE SEQUENCE</scope>
    <source>
        <strain evidence="2">B2-22910</strain>
    </source>
</reference>
<dbReference type="Pfam" id="PF03992">
    <property type="entry name" value="ABM"/>
    <property type="match status" value="1"/>
</dbReference>
<comment type="caution">
    <text evidence="2">The sequence shown here is derived from an EMBL/GenBank/DDBJ whole genome shotgun (WGS) entry which is preliminary data.</text>
</comment>
<dbReference type="SUPFAM" id="SSF54909">
    <property type="entry name" value="Dimeric alpha+beta barrel"/>
    <property type="match status" value="1"/>
</dbReference>
<dbReference type="InterPro" id="IPR007138">
    <property type="entry name" value="ABM_dom"/>
</dbReference>
<proteinExistence type="predicted"/>
<accession>A0A9D9IF13</accession>
<keyword evidence="2" id="KW-0560">Oxidoreductase</keyword>
<dbReference type="EMBL" id="JADIMB010000104">
    <property type="protein sequence ID" value="MBO8471563.1"/>
    <property type="molecule type" value="Genomic_DNA"/>
</dbReference>
<dbReference type="InterPro" id="IPR050744">
    <property type="entry name" value="AI-2_Isomerase_LsrG"/>
</dbReference>
<dbReference type="Gene3D" id="3.30.70.100">
    <property type="match status" value="1"/>
</dbReference>
<dbReference type="PANTHER" id="PTHR33336:SF3">
    <property type="entry name" value="ABM DOMAIN-CONTAINING PROTEIN"/>
    <property type="match status" value="1"/>
</dbReference>